<dbReference type="Proteomes" id="UP000236286">
    <property type="component" value="Unassembled WGS sequence"/>
</dbReference>
<dbReference type="PRINTS" id="PR00344">
    <property type="entry name" value="BCTRLSENSOR"/>
</dbReference>
<dbReference type="Gene3D" id="3.30.565.10">
    <property type="entry name" value="Histidine kinase-like ATPase, C-terminal domain"/>
    <property type="match status" value="1"/>
</dbReference>
<evidence type="ECO:0000259" key="14">
    <source>
        <dbReference type="PROSITE" id="PS50109"/>
    </source>
</evidence>
<keyword evidence="10 13" id="KW-1133">Transmembrane helix</keyword>
<dbReference type="Pfam" id="PF00582">
    <property type="entry name" value="Usp"/>
    <property type="match status" value="1"/>
</dbReference>
<dbReference type="SUPFAM" id="SSF47384">
    <property type="entry name" value="Homodimeric domain of signal transducing histidine kinase"/>
    <property type="match status" value="1"/>
</dbReference>
<dbReference type="FunFam" id="3.40.50.300:FF:000483">
    <property type="entry name" value="Sensor histidine kinase KdpD"/>
    <property type="match status" value="1"/>
</dbReference>
<dbReference type="CDD" id="cd00075">
    <property type="entry name" value="HATPase"/>
    <property type="match status" value="1"/>
</dbReference>
<keyword evidence="11" id="KW-0902">Two-component regulatory system</keyword>
<dbReference type="Pfam" id="PF02702">
    <property type="entry name" value="KdpD"/>
    <property type="match status" value="1"/>
</dbReference>
<dbReference type="InterPro" id="IPR029016">
    <property type="entry name" value="GAF-like_dom_sf"/>
</dbReference>
<dbReference type="OrthoDB" id="9806130at2"/>
<dbReference type="EC" id="2.7.13.3" evidence="3"/>
<evidence type="ECO:0000256" key="12">
    <source>
        <dbReference type="ARBA" id="ARBA00023136"/>
    </source>
</evidence>
<organism evidence="15 16">
    <name type="scientific">Methylocella silvestris</name>
    <dbReference type="NCBI Taxonomy" id="199596"/>
    <lineage>
        <taxon>Bacteria</taxon>
        <taxon>Pseudomonadati</taxon>
        <taxon>Pseudomonadota</taxon>
        <taxon>Alphaproteobacteria</taxon>
        <taxon>Hyphomicrobiales</taxon>
        <taxon>Beijerinckiaceae</taxon>
        <taxon>Methylocella</taxon>
    </lineage>
</organism>
<feature type="transmembrane region" description="Helical" evidence="13">
    <location>
        <begin position="480"/>
        <end position="499"/>
    </location>
</feature>
<dbReference type="InterPro" id="IPR006016">
    <property type="entry name" value="UspA"/>
</dbReference>
<feature type="transmembrane region" description="Helical" evidence="13">
    <location>
        <begin position="405"/>
        <end position="426"/>
    </location>
</feature>
<dbReference type="InterPro" id="IPR014729">
    <property type="entry name" value="Rossmann-like_a/b/a_fold"/>
</dbReference>
<dbReference type="InterPro" id="IPR003852">
    <property type="entry name" value="Sig_transdc_His_kinase_KdpD_N"/>
</dbReference>
<evidence type="ECO:0000256" key="8">
    <source>
        <dbReference type="ARBA" id="ARBA00022777"/>
    </source>
</evidence>
<dbReference type="InterPro" id="IPR004358">
    <property type="entry name" value="Sig_transdc_His_kin-like_C"/>
</dbReference>
<evidence type="ECO:0000313" key="15">
    <source>
        <dbReference type="EMBL" id="PNG26376.1"/>
    </source>
</evidence>
<proteinExistence type="predicted"/>
<evidence type="ECO:0000256" key="6">
    <source>
        <dbReference type="ARBA" id="ARBA00022692"/>
    </source>
</evidence>
<dbReference type="Pfam" id="PF13493">
    <property type="entry name" value="DUF4118"/>
    <property type="match status" value="1"/>
</dbReference>
<sequence>MSERRDFDKRPSPDALLGAAEQETRGRLKVFFGAVPGVGKTYEMLTAAHARKAEGVDVVIGVVESHGRPETEALIRGLEIVPLRQIAYKGRTIGEVDLDAILKRRPQLVLMDELAHTNAPESRHPKRYLDVEELLNAGIDVYTTLNVQHLESLNDVVAQITRVRVQEKIPDSILDRADEIELIDLTPGDLIQRLHEGKVYAQDTAGRALENYFSIGNLTALRELALRRTAQRVDEQLLTHMQAHAISGPWAAGERILVCVNDSPNAIGLVRYGRRVAERLRAPWAAINIETGASVRLDQAARDRLAETLRQAQHLGAEAIVLPGRTIAEEILRYAAETNVTHIVIARSQRPHWRELLQGSVTHSLIRGAGDISVHVIAPREAAAQPAKADERKASGARSLGWKQALAVVGLVGLATGLGAVLRQYLDVHNVALVYLMGVLTSAVSFGLYPALFACVVSVLSFNFFFLPPVYTFTIADPESVVALVFFFIVALIASNLTASVRSQAVVARKRAKTTEGLYLFSRKLAGVGALDDVLWAAAFQIASMLSVRVVILLPEDDGRLEVRAGYPPEDQVEPADVAAARWAFENNRSAGRGADTLPGAQRLFLPMWTGRGSIGVVGLDSDREGPLLSPENRRLLDALIDQTALAIERVRLVEDLDRARLVSETDRLRSALLTSISHDLRTPLASIMGAAGALSDFAGQLTDESKRELTDTIQEEAERLNRFIANLLDMTRLESGAIRPNAAPHDLSDVLGAVLKRARKILAAHRVEVALAPELPMLDIDAVLFEQALFNLLDNAAKYAPTGSSIRLQAVRDGGFVVLQILDEGPGIPAADVERIFDKFTRAQKGDQVGAGTGLGLAVCRGFIESMHGTIVAGTRSDGHGAVFTIRLPALEPAAGAELSA</sequence>
<feature type="transmembrane region" description="Helical" evidence="13">
    <location>
        <begin position="446"/>
        <end position="468"/>
    </location>
</feature>
<evidence type="ECO:0000256" key="11">
    <source>
        <dbReference type="ARBA" id="ARBA00023012"/>
    </source>
</evidence>
<dbReference type="GO" id="GO:0005886">
    <property type="term" value="C:plasma membrane"/>
    <property type="evidence" value="ECO:0007669"/>
    <property type="project" value="TreeGrafter"/>
</dbReference>
<dbReference type="InterPro" id="IPR003661">
    <property type="entry name" value="HisK_dim/P_dom"/>
</dbReference>
<keyword evidence="12 13" id="KW-0472">Membrane</keyword>
<comment type="catalytic activity">
    <reaction evidence="1">
        <text>ATP + protein L-histidine = ADP + protein N-phospho-L-histidine.</text>
        <dbReference type="EC" id="2.7.13.3"/>
    </reaction>
</comment>
<dbReference type="CDD" id="cd00082">
    <property type="entry name" value="HisKA"/>
    <property type="match status" value="1"/>
</dbReference>
<comment type="subcellular location">
    <subcellularLocation>
        <location evidence="2">Membrane</location>
        <topology evidence="2">Multi-pass membrane protein</topology>
    </subcellularLocation>
</comment>
<dbReference type="InterPro" id="IPR005467">
    <property type="entry name" value="His_kinase_dom"/>
</dbReference>
<evidence type="ECO:0000256" key="5">
    <source>
        <dbReference type="ARBA" id="ARBA00022679"/>
    </source>
</evidence>
<dbReference type="Gene3D" id="3.40.50.620">
    <property type="entry name" value="HUPs"/>
    <property type="match status" value="1"/>
</dbReference>
<protein>
    <recommendedName>
        <fullName evidence="3">histidine kinase</fullName>
        <ecNumber evidence="3">2.7.13.3</ecNumber>
    </recommendedName>
</protein>
<evidence type="ECO:0000256" key="3">
    <source>
        <dbReference type="ARBA" id="ARBA00012438"/>
    </source>
</evidence>
<accession>A0A2J7THZ3</accession>
<evidence type="ECO:0000256" key="13">
    <source>
        <dbReference type="SAM" id="Phobius"/>
    </source>
</evidence>
<dbReference type="Gene3D" id="1.10.287.130">
    <property type="match status" value="1"/>
</dbReference>
<dbReference type="SUPFAM" id="SSF55874">
    <property type="entry name" value="ATPase domain of HSP90 chaperone/DNA topoisomerase II/histidine kinase"/>
    <property type="match status" value="1"/>
</dbReference>
<dbReference type="GO" id="GO:0000155">
    <property type="term" value="F:phosphorelay sensor kinase activity"/>
    <property type="evidence" value="ECO:0007669"/>
    <property type="project" value="InterPro"/>
</dbReference>
<dbReference type="SMART" id="SM00388">
    <property type="entry name" value="HisKA"/>
    <property type="match status" value="1"/>
</dbReference>
<dbReference type="SUPFAM" id="SSF55781">
    <property type="entry name" value="GAF domain-like"/>
    <property type="match status" value="1"/>
</dbReference>
<dbReference type="Pfam" id="PF00512">
    <property type="entry name" value="HisKA"/>
    <property type="match status" value="1"/>
</dbReference>
<dbReference type="InterPro" id="IPR027417">
    <property type="entry name" value="P-loop_NTPase"/>
</dbReference>
<dbReference type="PROSITE" id="PS50109">
    <property type="entry name" value="HIS_KIN"/>
    <property type="match status" value="1"/>
</dbReference>
<evidence type="ECO:0000256" key="10">
    <source>
        <dbReference type="ARBA" id="ARBA00022989"/>
    </source>
</evidence>
<dbReference type="SUPFAM" id="SSF52402">
    <property type="entry name" value="Adenine nucleotide alpha hydrolases-like"/>
    <property type="match status" value="1"/>
</dbReference>
<dbReference type="Gene3D" id="1.20.120.620">
    <property type="entry name" value="Backbone structure of the membrane domain of e. Coli histidine kinase receptor kdpd"/>
    <property type="match status" value="1"/>
</dbReference>
<evidence type="ECO:0000256" key="9">
    <source>
        <dbReference type="ARBA" id="ARBA00022840"/>
    </source>
</evidence>
<evidence type="ECO:0000256" key="4">
    <source>
        <dbReference type="ARBA" id="ARBA00022553"/>
    </source>
</evidence>
<dbReference type="InterPro" id="IPR036890">
    <property type="entry name" value="HATPase_C_sf"/>
</dbReference>
<dbReference type="GO" id="GO:0005524">
    <property type="term" value="F:ATP binding"/>
    <property type="evidence" value="ECO:0007669"/>
    <property type="project" value="UniProtKB-KW"/>
</dbReference>
<dbReference type="InterPro" id="IPR025201">
    <property type="entry name" value="KdpD_TM"/>
</dbReference>
<keyword evidence="6 13" id="KW-0812">Transmembrane</keyword>
<dbReference type="PANTHER" id="PTHR45569:SF1">
    <property type="entry name" value="SENSOR PROTEIN KDPD"/>
    <property type="match status" value="1"/>
</dbReference>
<dbReference type="InterPro" id="IPR052023">
    <property type="entry name" value="Histidine_kinase_KdpD"/>
</dbReference>
<comment type="caution">
    <text evidence="15">The sequence shown here is derived from an EMBL/GenBank/DDBJ whole genome shotgun (WGS) entry which is preliminary data.</text>
</comment>
<dbReference type="AlphaFoldDB" id="A0A2J7THZ3"/>
<dbReference type="SMART" id="SM00387">
    <property type="entry name" value="HATPase_c"/>
    <property type="match status" value="1"/>
</dbReference>
<dbReference type="EMBL" id="PDZR01000007">
    <property type="protein sequence ID" value="PNG26376.1"/>
    <property type="molecule type" value="Genomic_DNA"/>
</dbReference>
<dbReference type="InterPro" id="IPR036097">
    <property type="entry name" value="HisK_dim/P_sf"/>
</dbReference>
<evidence type="ECO:0000256" key="1">
    <source>
        <dbReference type="ARBA" id="ARBA00000085"/>
    </source>
</evidence>
<dbReference type="InterPro" id="IPR038318">
    <property type="entry name" value="KdpD_sf"/>
</dbReference>
<dbReference type="RefSeq" id="WP_102843260.1">
    <property type="nucleotide sequence ID" value="NZ_PDZR01000007.1"/>
</dbReference>
<dbReference type="Pfam" id="PF02518">
    <property type="entry name" value="HATPase_c"/>
    <property type="match status" value="1"/>
</dbReference>
<dbReference type="CDD" id="cd01987">
    <property type="entry name" value="USP_KdpD-like"/>
    <property type="match status" value="1"/>
</dbReference>
<dbReference type="Gene3D" id="3.40.50.300">
    <property type="entry name" value="P-loop containing nucleotide triphosphate hydrolases"/>
    <property type="match status" value="1"/>
</dbReference>
<evidence type="ECO:0000313" key="16">
    <source>
        <dbReference type="Proteomes" id="UP000236286"/>
    </source>
</evidence>
<dbReference type="InterPro" id="IPR003594">
    <property type="entry name" value="HATPase_dom"/>
</dbReference>
<keyword evidence="7" id="KW-0547">Nucleotide-binding</keyword>
<feature type="domain" description="Histidine kinase" evidence="14">
    <location>
        <begin position="676"/>
        <end position="893"/>
    </location>
</feature>
<dbReference type="GO" id="GO:0005737">
    <property type="term" value="C:cytoplasm"/>
    <property type="evidence" value="ECO:0007669"/>
    <property type="project" value="UniProtKB-ARBA"/>
</dbReference>
<keyword evidence="8 15" id="KW-0418">Kinase</keyword>
<keyword evidence="5" id="KW-0808">Transferase</keyword>
<reference evidence="15 16" key="1">
    <citation type="submission" date="2017-10" db="EMBL/GenBank/DDBJ databases">
        <title>Genome announcement of Methylocella silvestris TVC from permafrost.</title>
        <authorList>
            <person name="Wang J."/>
            <person name="Geng K."/>
            <person name="Ul-Haque F."/>
            <person name="Crombie A.T."/>
            <person name="Street L.E."/>
            <person name="Wookey P.A."/>
            <person name="Murrell J.C."/>
            <person name="Pratscher J."/>
        </authorList>
    </citation>
    <scope>NUCLEOTIDE SEQUENCE [LARGE SCALE GENOMIC DNA]</scope>
    <source>
        <strain evidence="15 16">TVC</strain>
    </source>
</reference>
<dbReference type="Gene3D" id="3.30.450.40">
    <property type="match status" value="1"/>
</dbReference>
<name>A0A2J7THZ3_METSI</name>
<evidence type="ECO:0000256" key="7">
    <source>
        <dbReference type="ARBA" id="ARBA00022741"/>
    </source>
</evidence>
<gene>
    <name evidence="15" type="ORF">CR492_08175</name>
</gene>
<dbReference type="PANTHER" id="PTHR45569">
    <property type="entry name" value="SENSOR PROTEIN KDPD"/>
    <property type="match status" value="1"/>
</dbReference>
<dbReference type="Pfam" id="PF13492">
    <property type="entry name" value="GAF_3"/>
    <property type="match status" value="1"/>
</dbReference>
<dbReference type="InterPro" id="IPR003018">
    <property type="entry name" value="GAF"/>
</dbReference>
<keyword evidence="4" id="KW-0597">Phosphoprotein</keyword>
<evidence type="ECO:0000256" key="2">
    <source>
        <dbReference type="ARBA" id="ARBA00004141"/>
    </source>
</evidence>
<keyword evidence="9" id="KW-0067">ATP-binding</keyword>